<keyword evidence="3" id="KW-1185">Reference proteome</keyword>
<dbReference type="AlphaFoldDB" id="A0A1V6T0W7"/>
<evidence type="ECO:0000313" key="2">
    <source>
        <dbReference type="EMBL" id="OQE19816.1"/>
    </source>
</evidence>
<feature type="region of interest" description="Disordered" evidence="1">
    <location>
        <begin position="120"/>
        <end position="145"/>
    </location>
</feature>
<reference evidence="3" key="1">
    <citation type="journal article" date="2017" name="Nat. Microbiol.">
        <title>Global analysis of biosynthetic gene clusters reveals vast potential of secondary metabolite production in Penicillium species.</title>
        <authorList>
            <person name="Nielsen J.C."/>
            <person name="Grijseels S."/>
            <person name="Prigent S."/>
            <person name="Ji B."/>
            <person name="Dainat J."/>
            <person name="Nielsen K.F."/>
            <person name="Frisvad J.C."/>
            <person name="Workman M."/>
            <person name="Nielsen J."/>
        </authorList>
    </citation>
    <scope>NUCLEOTIDE SEQUENCE [LARGE SCALE GENOMIC DNA]</scope>
    <source>
        <strain evidence="3">IBT 24891</strain>
    </source>
</reference>
<evidence type="ECO:0000313" key="3">
    <source>
        <dbReference type="Proteomes" id="UP000191285"/>
    </source>
</evidence>
<feature type="compositionally biased region" description="Acidic residues" evidence="1">
    <location>
        <begin position="126"/>
        <end position="143"/>
    </location>
</feature>
<dbReference type="Proteomes" id="UP000191285">
    <property type="component" value="Unassembled WGS sequence"/>
</dbReference>
<accession>A0A1V6T0W7</accession>
<dbReference type="OrthoDB" id="5376498at2759"/>
<dbReference type="EMBL" id="MLKD01000014">
    <property type="protein sequence ID" value="OQE19816.1"/>
    <property type="molecule type" value="Genomic_DNA"/>
</dbReference>
<protein>
    <submittedName>
        <fullName evidence="2">Uncharacterized protein</fullName>
    </submittedName>
</protein>
<name>A0A1V6T0W7_9EURO</name>
<dbReference type="STRING" id="303698.A0A1V6T0W7"/>
<evidence type="ECO:0000256" key="1">
    <source>
        <dbReference type="SAM" id="MobiDB-lite"/>
    </source>
</evidence>
<sequence>MPPKQSKSDSKAVTLLFKKNKITTLLSLQPHEQLDSVRQKLLEALRGRDVREINGDIVPDDPAEIEFGVPIDRSDIEKGWTRLRSNSSKEGNENKAARALANTVLDSDLGNGNWVAFRFRKPGTSEETEQDETAMSLDLDDPGWDVIIPSFDDEEEGAEEV</sequence>
<comment type="caution">
    <text evidence="2">The sequence shown here is derived from an EMBL/GenBank/DDBJ whole genome shotgun (WGS) entry which is preliminary data.</text>
</comment>
<proteinExistence type="predicted"/>
<gene>
    <name evidence="2" type="ORF">PENSTE_c014G07152</name>
</gene>
<organism evidence="2 3">
    <name type="scientific">Penicillium steckii</name>
    <dbReference type="NCBI Taxonomy" id="303698"/>
    <lineage>
        <taxon>Eukaryota</taxon>
        <taxon>Fungi</taxon>
        <taxon>Dikarya</taxon>
        <taxon>Ascomycota</taxon>
        <taxon>Pezizomycotina</taxon>
        <taxon>Eurotiomycetes</taxon>
        <taxon>Eurotiomycetidae</taxon>
        <taxon>Eurotiales</taxon>
        <taxon>Aspergillaceae</taxon>
        <taxon>Penicillium</taxon>
    </lineage>
</organism>